<feature type="domain" description="Kazal-like" evidence="6">
    <location>
        <begin position="346"/>
        <end position="397"/>
    </location>
</feature>
<dbReference type="SMART" id="SM00280">
    <property type="entry name" value="KAZAL"/>
    <property type="match status" value="1"/>
</dbReference>
<evidence type="ECO:0000256" key="1">
    <source>
        <dbReference type="ARBA" id="ARBA00022690"/>
    </source>
</evidence>
<dbReference type="GO" id="GO:0005576">
    <property type="term" value="C:extracellular region"/>
    <property type="evidence" value="ECO:0007669"/>
    <property type="project" value="TreeGrafter"/>
</dbReference>
<dbReference type="Proteomes" id="UP001208570">
    <property type="component" value="Unassembled WGS sequence"/>
</dbReference>
<keyword evidence="8" id="KW-1185">Reference proteome</keyword>
<dbReference type="InterPro" id="IPR002350">
    <property type="entry name" value="Kazal_dom"/>
</dbReference>
<sequence>MSGYISANCPNIVRKIEVNMKILIVFVWILVVQAVTEATPSGVLRCDVIHIIRDWPESKSDGFYNITDQSCNAGYPDLYYKKATAPERYFYRLTNGYWMLYVNECDINHIGVTNQSTSKPWTTEFVDVGNATTSISCVRYTETIVHPSTIPRETWSLPEFKPLQPYVYYNLTVELPDKTETVDVYIDPKNGLCENGNISLYWRSGDEPFTLVTIQCFDHLPESVLVKYPLTEAKKWFQLLVNYQRPDNLTVGPNLDLTYSVYVTQFPDEDDPDTTPYLSYSDSDGSGEPLFDHDLTTILTPDNTTDGYVDPDAGSPPTENKGNVSSDPCDGITCYGGLRCKDGKCPCPTRQQCSDHHTFHPVCANNGHTYANLCYIRAERCGFGKQLFVVSRGPCPPTSHGNSYHSPSSTEETVTDPEIGAVTEEKDWTALIIGITIACVIVLALAVLIAIICSRKRAIRQKRPPASDKEKGFTAPTNKVYGHKSQPANNARRSRPFSRSSNTSFRASPKSQPRLTIDIKPNNEVDPDRFSLSGCITPLCDDPENLVSTFTSPQTKPNGNNPDVHTNGSIPRKDRPLSMTDNSISELNPETDAGIQTPADPTPDSMDKPDNKRRSNPPQRHSSATESKVYEVEVEPGIVLDFNALSGVDKAFDDSHLTTRL</sequence>
<dbReference type="PROSITE" id="PS51465">
    <property type="entry name" value="KAZAL_2"/>
    <property type="match status" value="1"/>
</dbReference>
<accession>A0AAD9NF10</accession>
<evidence type="ECO:0000256" key="5">
    <source>
        <dbReference type="SAM" id="Phobius"/>
    </source>
</evidence>
<feature type="region of interest" description="Disordered" evidence="4">
    <location>
        <begin position="546"/>
        <end position="630"/>
    </location>
</feature>
<feature type="compositionally biased region" description="Polar residues" evidence="4">
    <location>
        <begin position="546"/>
        <end position="569"/>
    </location>
</feature>
<evidence type="ECO:0000256" key="3">
    <source>
        <dbReference type="ARBA" id="ARBA00023157"/>
    </source>
</evidence>
<feature type="transmembrane region" description="Helical" evidence="5">
    <location>
        <begin position="428"/>
        <end position="453"/>
    </location>
</feature>
<evidence type="ECO:0000259" key="6">
    <source>
        <dbReference type="PROSITE" id="PS51465"/>
    </source>
</evidence>
<keyword evidence="5" id="KW-0472">Membrane</keyword>
<comment type="caution">
    <text evidence="7">The sequence shown here is derived from an EMBL/GenBank/DDBJ whole genome shotgun (WGS) entry which is preliminary data.</text>
</comment>
<dbReference type="InterPro" id="IPR036058">
    <property type="entry name" value="Kazal_dom_sf"/>
</dbReference>
<dbReference type="InterPro" id="IPR050653">
    <property type="entry name" value="Prot_Inhib_GrowthFact_Antg"/>
</dbReference>
<dbReference type="SUPFAM" id="SSF100895">
    <property type="entry name" value="Kazal-type serine protease inhibitors"/>
    <property type="match status" value="1"/>
</dbReference>
<feature type="region of interest" description="Disordered" evidence="4">
    <location>
        <begin position="302"/>
        <end position="325"/>
    </location>
</feature>
<keyword evidence="5" id="KW-0812">Transmembrane</keyword>
<protein>
    <recommendedName>
        <fullName evidence="6">Kazal-like domain-containing protein</fullName>
    </recommendedName>
</protein>
<dbReference type="GO" id="GO:0004867">
    <property type="term" value="F:serine-type endopeptidase inhibitor activity"/>
    <property type="evidence" value="ECO:0007669"/>
    <property type="project" value="UniProtKB-KW"/>
</dbReference>
<keyword evidence="2" id="KW-0722">Serine protease inhibitor</keyword>
<dbReference type="GO" id="GO:0030154">
    <property type="term" value="P:cell differentiation"/>
    <property type="evidence" value="ECO:0007669"/>
    <property type="project" value="TreeGrafter"/>
</dbReference>
<feature type="region of interest" description="Disordered" evidence="4">
    <location>
        <begin position="460"/>
        <end position="528"/>
    </location>
</feature>
<dbReference type="CDD" id="cd00104">
    <property type="entry name" value="KAZAL_FS"/>
    <property type="match status" value="1"/>
</dbReference>
<dbReference type="AlphaFoldDB" id="A0AAD9NF10"/>
<feature type="compositionally biased region" description="Polar residues" evidence="4">
    <location>
        <begin position="616"/>
        <end position="626"/>
    </location>
</feature>
<gene>
    <name evidence="7" type="ORF">LSH36_23g08088</name>
</gene>
<dbReference type="EMBL" id="JAODUP010000023">
    <property type="protein sequence ID" value="KAK2167857.1"/>
    <property type="molecule type" value="Genomic_DNA"/>
</dbReference>
<feature type="compositionally biased region" description="Polar residues" evidence="4">
    <location>
        <begin position="579"/>
        <end position="588"/>
    </location>
</feature>
<keyword evidence="5" id="KW-1133">Transmembrane helix</keyword>
<reference evidence="7" key="1">
    <citation type="journal article" date="2023" name="Mol. Biol. Evol.">
        <title>Third-Generation Sequencing Reveals the Adaptive Role of the Epigenome in Three Deep-Sea Polychaetes.</title>
        <authorList>
            <person name="Perez M."/>
            <person name="Aroh O."/>
            <person name="Sun Y."/>
            <person name="Lan Y."/>
            <person name="Juniper S.K."/>
            <person name="Young C.R."/>
            <person name="Angers B."/>
            <person name="Qian P.Y."/>
        </authorList>
    </citation>
    <scope>NUCLEOTIDE SEQUENCE</scope>
    <source>
        <strain evidence="7">P08H-3</strain>
    </source>
</reference>
<feature type="compositionally biased region" description="Polar residues" evidence="4">
    <location>
        <begin position="486"/>
        <end position="514"/>
    </location>
</feature>
<dbReference type="Gene3D" id="3.30.60.30">
    <property type="match status" value="1"/>
</dbReference>
<organism evidence="7 8">
    <name type="scientific">Paralvinella palmiformis</name>
    <dbReference type="NCBI Taxonomy" id="53620"/>
    <lineage>
        <taxon>Eukaryota</taxon>
        <taxon>Metazoa</taxon>
        <taxon>Spiralia</taxon>
        <taxon>Lophotrochozoa</taxon>
        <taxon>Annelida</taxon>
        <taxon>Polychaeta</taxon>
        <taxon>Sedentaria</taxon>
        <taxon>Canalipalpata</taxon>
        <taxon>Terebellida</taxon>
        <taxon>Terebelliformia</taxon>
        <taxon>Alvinellidae</taxon>
        <taxon>Paralvinella</taxon>
    </lineage>
</organism>
<dbReference type="PANTHER" id="PTHR10913:SF45">
    <property type="entry name" value="FOLLISTATIN, ISOFORM A-RELATED"/>
    <property type="match status" value="1"/>
</dbReference>
<name>A0AAD9NF10_9ANNE</name>
<evidence type="ECO:0000256" key="4">
    <source>
        <dbReference type="SAM" id="MobiDB-lite"/>
    </source>
</evidence>
<evidence type="ECO:0000313" key="7">
    <source>
        <dbReference type="EMBL" id="KAK2167857.1"/>
    </source>
</evidence>
<dbReference type="Pfam" id="PF07648">
    <property type="entry name" value="Kazal_2"/>
    <property type="match status" value="1"/>
</dbReference>
<keyword evidence="3" id="KW-1015">Disulfide bond</keyword>
<evidence type="ECO:0000313" key="8">
    <source>
        <dbReference type="Proteomes" id="UP001208570"/>
    </source>
</evidence>
<dbReference type="PANTHER" id="PTHR10913">
    <property type="entry name" value="FOLLISTATIN-RELATED"/>
    <property type="match status" value="1"/>
</dbReference>
<keyword evidence="1" id="KW-0646">Protease inhibitor</keyword>
<evidence type="ECO:0000256" key="2">
    <source>
        <dbReference type="ARBA" id="ARBA00022900"/>
    </source>
</evidence>
<proteinExistence type="predicted"/>